<sequence length="422" mass="45298">MPRIARVGDPVWCSEHGMTQIVTGSSFVFSNNKPVATVGDRTGCGATIITGVPNQFIDGALIARRGDKISHGGYIVDGCPDQWAEGEGLFPSGSISARPSPDEAPPEDLTKLTACSVKYKGGLNAPPAGQYWGLSIPEQSGLDLPHQSNNACVVMSAAQVTQLQRIRDGGTADRPFPLHQANAERLTQCPEPIKYNPENGTIMSSSVLKGLYANYGYSATTQDQSPAAIRQRLREGKILQTDHLSEHLWTDQISGGHAVATLGYVAAPGNPDQPLAYLIHDTGTGCPAWVSADKYEASLRPQEPGFTKPLMAWITGKLPGREEAIKCCLDPEKKPPFGDIKTRQGNPFAGMQAQLVENKARLAEIDKIFDPDSASEGQKLLAQEQIDLLKKQKSLGNQIYAAQEAYFSTESGPCKAKLSGSP</sequence>
<dbReference type="Gene3D" id="2.60.200.60">
    <property type="match status" value="1"/>
</dbReference>
<evidence type="ECO:0000313" key="3">
    <source>
        <dbReference type="Proteomes" id="UP001597295"/>
    </source>
</evidence>
<organism evidence="2 3">
    <name type="scientific">Lacibacterium aquatile</name>
    <dbReference type="NCBI Taxonomy" id="1168082"/>
    <lineage>
        <taxon>Bacteria</taxon>
        <taxon>Pseudomonadati</taxon>
        <taxon>Pseudomonadota</taxon>
        <taxon>Alphaproteobacteria</taxon>
        <taxon>Rhodospirillales</taxon>
        <taxon>Rhodospirillaceae</taxon>
    </lineage>
</organism>
<evidence type="ECO:0000313" key="2">
    <source>
        <dbReference type="EMBL" id="MFD2264325.1"/>
    </source>
</evidence>
<dbReference type="Proteomes" id="UP001597295">
    <property type="component" value="Unassembled WGS sequence"/>
</dbReference>
<evidence type="ECO:0000256" key="1">
    <source>
        <dbReference type="SAM" id="MobiDB-lite"/>
    </source>
</evidence>
<dbReference type="InterPro" id="IPR008727">
    <property type="entry name" value="PAAR_motif"/>
</dbReference>
<protein>
    <submittedName>
        <fullName evidence="2">PAAR domain-containing protein</fullName>
    </submittedName>
</protein>
<reference evidence="3" key="1">
    <citation type="journal article" date="2019" name="Int. J. Syst. Evol. Microbiol.">
        <title>The Global Catalogue of Microorganisms (GCM) 10K type strain sequencing project: providing services to taxonomists for standard genome sequencing and annotation.</title>
        <authorList>
            <consortium name="The Broad Institute Genomics Platform"/>
            <consortium name="The Broad Institute Genome Sequencing Center for Infectious Disease"/>
            <person name="Wu L."/>
            <person name="Ma J."/>
        </authorList>
    </citation>
    <scope>NUCLEOTIDE SEQUENCE [LARGE SCALE GENOMIC DNA]</scope>
    <source>
        <strain evidence="3">CGMCC 1.19062</strain>
    </source>
</reference>
<comment type="caution">
    <text evidence="2">The sequence shown here is derived from an EMBL/GenBank/DDBJ whole genome shotgun (WGS) entry which is preliminary data.</text>
</comment>
<dbReference type="EMBL" id="JBHUIP010000013">
    <property type="protein sequence ID" value="MFD2264325.1"/>
    <property type="molecule type" value="Genomic_DNA"/>
</dbReference>
<keyword evidence="3" id="KW-1185">Reference proteome</keyword>
<dbReference type="Pfam" id="PF05488">
    <property type="entry name" value="PAAR_motif"/>
    <property type="match status" value="1"/>
</dbReference>
<name>A0ABW5DYN1_9PROT</name>
<dbReference type="CDD" id="cd14743">
    <property type="entry name" value="PAAR_CT_1"/>
    <property type="match status" value="1"/>
</dbReference>
<gene>
    <name evidence="2" type="ORF">ACFSM5_15585</name>
</gene>
<proteinExistence type="predicted"/>
<accession>A0ABW5DYN1</accession>
<feature type="region of interest" description="Disordered" evidence="1">
    <location>
        <begin position="88"/>
        <end position="107"/>
    </location>
</feature>
<dbReference type="RefSeq" id="WP_379877403.1">
    <property type="nucleotide sequence ID" value="NZ_JBHUIP010000013.1"/>
</dbReference>